<dbReference type="AlphaFoldDB" id="A0A9P4HJJ2"/>
<feature type="transmembrane region" description="Helical" evidence="1">
    <location>
        <begin position="39"/>
        <end position="60"/>
    </location>
</feature>
<keyword evidence="1" id="KW-0472">Membrane</keyword>
<dbReference type="OrthoDB" id="3689405at2759"/>
<feature type="signal peptide" evidence="2">
    <location>
        <begin position="1"/>
        <end position="19"/>
    </location>
</feature>
<keyword evidence="1" id="KW-1133">Transmembrane helix</keyword>
<keyword evidence="4" id="KW-1185">Reference proteome</keyword>
<evidence type="ECO:0000256" key="1">
    <source>
        <dbReference type="SAM" id="Phobius"/>
    </source>
</evidence>
<sequence length="164" mass="17658">MAAMSFHLFVVSGLALVHAAAIPPTNPTAGPPGWSNEEILALTSVLVAITGIFIALIISLPKLRRWLFSSCKSAFTQMVQARSLFFANTLKTREPDDGSVMKSGSSFASGGRWSKDTMYRDGNVQMRAKSTLEPICRMSKKMGGSLVGCIGRFAPTMEIVIEGL</sequence>
<protein>
    <submittedName>
        <fullName evidence="3">Uncharacterized protein</fullName>
    </submittedName>
</protein>
<evidence type="ECO:0000313" key="4">
    <source>
        <dbReference type="Proteomes" id="UP000799777"/>
    </source>
</evidence>
<dbReference type="EMBL" id="ML978157">
    <property type="protein sequence ID" value="KAF2035548.1"/>
    <property type="molecule type" value="Genomic_DNA"/>
</dbReference>
<accession>A0A9P4HJJ2</accession>
<comment type="caution">
    <text evidence="3">The sequence shown here is derived from an EMBL/GenBank/DDBJ whole genome shotgun (WGS) entry which is preliminary data.</text>
</comment>
<proteinExistence type="predicted"/>
<keyword evidence="1" id="KW-0812">Transmembrane</keyword>
<evidence type="ECO:0000313" key="3">
    <source>
        <dbReference type="EMBL" id="KAF2035548.1"/>
    </source>
</evidence>
<gene>
    <name evidence="3" type="ORF">EK21DRAFT_84595</name>
</gene>
<feature type="chain" id="PRO_5040511940" evidence="2">
    <location>
        <begin position="20"/>
        <end position="164"/>
    </location>
</feature>
<evidence type="ECO:0000256" key="2">
    <source>
        <dbReference type="SAM" id="SignalP"/>
    </source>
</evidence>
<organism evidence="3 4">
    <name type="scientific">Setomelanomma holmii</name>
    <dbReference type="NCBI Taxonomy" id="210430"/>
    <lineage>
        <taxon>Eukaryota</taxon>
        <taxon>Fungi</taxon>
        <taxon>Dikarya</taxon>
        <taxon>Ascomycota</taxon>
        <taxon>Pezizomycotina</taxon>
        <taxon>Dothideomycetes</taxon>
        <taxon>Pleosporomycetidae</taxon>
        <taxon>Pleosporales</taxon>
        <taxon>Pleosporineae</taxon>
        <taxon>Phaeosphaeriaceae</taxon>
        <taxon>Setomelanomma</taxon>
    </lineage>
</organism>
<reference evidence="3" key="1">
    <citation type="journal article" date="2020" name="Stud. Mycol.">
        <title>101 Dothideomycetes genomes: a test case for predicting lifestyles and emergence of pathogens.</title>
        <authorList>
            <person name="Haridas S."/>
            <person name="Albert R."/>
            <person name="Binder M."/>
            <person name="Bloem J."/>
            <person name="Labutti K."/>
            <person name="Salamov A."/>
            <person name="Andreopoulos B."/>
            <person name="Baker S."/>
            <person name="Barry K."/>
            <person name="Bills G."/>
            <person name="Bluhm B."/>
            <person name="Cannon C."/>
            <person name="Castanera R."/>
            <person name="Culley D."/>
            <person name="Daum C."/>
            <person name="Ezra D."/>
            <person name="Gonzalez J."/>
            <person name="Henrissat B."/>
            <person name="Kuo A."/>
            <person name="Liang C."/>
            <person name="Lipzen A."/>
            <person name="Lutzoni F."/>
            <person name="Magnuson J."/>
            <person name="Mondo S."/>
            <person name="Nolan M."/>
            <person name="Ohm R."/>
            <person name="Pangilinan J."/>
            <person name="Park H.-J."/>
            <person name="Ramirez L."/>
            <person name="Alfaro M."/>
            <person name="Sun H."/>
            <person name="Tritt A."/>
            <person name="Yoshinaga Y."/>
            <person name="Zwiers L.-H."/>
            <person name="Turgeon B."/>
            <person name="Goodwin S."/>
            <person name="Spatafora J."/>
            <person name="Crous P."/>
            <person name="Grigoriev I."/>
        </authorList>
    </citation>
    <scope>NUCLEOTIDE SEQUENCE</scope>
    <source>
        <strain evidence="3">CBS 110217</strain>
    </source>
</reference>
<dbReference type="Proteomes" id="UP000799777">
    <property type="component" value="Unassembled WGS sequence"/>
</dbReference>
<name>A0A9P4HJJ2_9PLEO</name>
<keyword evidence="2" id="KW-0732">Signal</keyword>